<dbReference type="InterPro" id="IPR024478">
    <property type="entry name" value="HlyB_4HB_MCP"/>
</dbReference>
<evidence type="ECO:0000313" key="9">
    <source>
        <dbReference type="Proteomes" id="UP000566711"/>
    </source>
</evidence>
<dbReference type="CDD" id="cd11386">
    <property type="entry name" value="MCP_signal"/>
    <property type="match status" value="1"/>
</dbReference>
<evidence type="ECO:0000256" key="4">
    <source>
        <dbReference type="PROSITE-ProRule" id="PRU00284"/>
    </source>
</evidence>
<keyword evidence="9" id="KW-1185">Reference proteome</keyword>
<name>A0A7W2EH11_9BURK</name>
<evidence type="ECO:0000259" key="6">
    <source>
        <dbReference type="PROSITE" id="PS50111"/>
    </source>
</evidence>
<proteinExistence type="inferred from homology"/>
<dbReference type="PROSITE" id="PS50111">
    <property type="entry name" value="CHEMOTAXIS_TRANSDUC_2"/>
    <property type="match status" value="1"/>
</dbReference>
<dbReference type="PROSITE" id="PS50885">
    <property type="entry name" value="HAMP"/>
    <property type="match status" value="1"/>
</dbReference>
<organism evidence="8 9">
    <name type="scientific">Rugamonas fusca</name>
    <dbReference type="NCBI Taxonomy" id="2758568"/>
    <lineage>
        <taxon>Bacteria</taxon>
        <taxon>Pseudomonadati</taxon>
        <taxon>Pseudomonadota</taxon>
        <taxon>Betaproteobacteria</taxon>
        <taxon>Burkholderiales</taxon>
        <taxon>Oxalobacteraceae</taxon>
        <taxon>Telluria group</taxon>
        <taxon>Rugamonas</taxon>
    </lineage>
</organism>
<comment type="caution">
    <text evidence="8">The sequence shown here is derived from an EMBL/GenBank/DDBJ whole genome shotgun (WGS) entry which is preliminary data.</text>
</comment>
<dbReference type="Proteomes" id="UP000566711">
    <property type="component" value="Unassembled WGS sequence"/>
</dbReference>
<evidence type="ECO:0000256" key="2">
    <source>
        <dbReference type="ARBA" id="ARBA00022481"/>
    </source>
</evidence>
<dbReference type="GO" id="GO:0007165">
    <property type="term" value="P:signal transduction"/>
    <property type="evidence" value="ECO:0007669"/>
    <property type="project" value="UniProtKB-KW"/>
</dbReference>
<keyword evidence="2" id="KW-0488">Methylation</keyword>
<dbReference type="GO" id="GO:0004888">
    <property type="term" value="F:transmembrane signaling receptor activity"/>
    <property type="evidence" value="ECO:0007669"/>
    <property type="project" value="InterPro"/>
</dbReference>
<dbReference type="CDD" id="cd19411">
    <property type="entry name" value="MCP2201-like_sensor"/>
    <property type="match status" value="1"/>
</dbReference>
<dbReference type="Pfam" id="PF12729">
    <property type="entry name" value="4HB_MCP_1"/>
    <property type="match status" value="1"/>
</dbReference>
<dbReference type="RefSeq" id="WP_182217044.1">
    <property type="nucleotide sequence ID" value="NZ_JACEZS010000007.1"/>
</dbReference>
<dbReference type="PANTHER" id="PTHR43531">
    <property type="entry name" value="PROTEIN ICFG"/>
    <property type="match status" value="1"/>
</dbReference>
<feature type="region of interest" description="Disordered" evidence="5">
    <location>
        <begin position="290"/>
        <end position="315"/>
    </location>
</feature>
<feature type="domain" description="HAMP" evidence="7">
    <location>
        <begin position="227"/>
        <end position="270"/>
    </location>
</feature>
<dbReference type="AlphaFoldDB" id="A0A7W2EH11"/>
<evidence type="ECO:0000259" key="7">
    <source>
        <dbReference type="PROSITE" id="PS50885"/>
    </source>
</evidence>
<sequence>MKFENLKVSSRLAIGFGLLILALMVVSATALWRLNTLNDGIGELVGNRMVKMRQLTELKDNLNAIARANRNVALIADVKDAQVEADKIPPLQARNRAILDELGKTVNLARGLELLNAINEARPAYNQRLDESIKLGLTGKPEDAQAATAIIIGDLRGKQNALFKAVDEFLAFQQGLAKDIGEQANESVASGARLVWVIAVSATLLGLFLAWSIARAITRQLGAEPAELSQVVGRVADGDLTSSLHLRSGDTRSVMAAIGRMQQSLITVVSSVRQGSESVVSASTQIAQGNQDLSGRTESQASALEQTAASMEELSSTVNQNADNARQANQLAQNASGVAAQGGAVVAQVIDTMKEISTSSQKISDIISVIDGIAFQTNILALNAAVEAARAGEQGRGFAVVASEVRNLASRSAAAAREIKDLINNSVERVEQGAALVDQAGATMNEVVTAIQHVTDIMAEISSASVEQSTGVTQVGEALTQLDENTQQNAALVEEMAAAATALNGQAQDLLQAVAVFQLHQGAGTATASVTSLPARAAAQAAKPLPLARPAAAPARRPARPPVKLAHARTGVMPDHGEWETF</sequence>
<dbReference type="InterPro" id="IPR047347">
    <property type="entry name" value="YvaQ-like_sensor"/>
</dbReference>
<dbReference type="Pfam" id="PF00015">
    <property type="entry name" value="MCPsignal"/>
    <property type="match status" value="1"/>
</dbReference>
<dbReference type="PRINTS" id="PR00260">
    <property type="entry name" value="CHEMTRNSDUCR"/>
</dbReference>
<dbReference type="FunFam" id="1.10.287.950:FF:000001">
    <property type="entry name" value="Methyl-accepting chemotaxis sensory transducer"/>
    <property type="match status" value="1"/>
</dbReference>
<dbReference type="GO" id="GO:0005886">
    <property type="term" value="C:plasma membrane"/>
    <property type="evidence" value="ECO:0007669"/>
    <property type="project" value="TreeGrafter"/>
</dbReference>
<dbReference type="SMART" id="SM00283">
    <property type="entry name" value="MA"/>
    <property type="match status" value="1"/>
</dbReference>
<reference evidence="8 9" key="1">
    <citation type="submission" date="2020-07" db="EMBL/GenBank/DDBJ databases">
        <title>Novel species isolated from subtropical streams in China.</title>
        <authorList>
            <person name="Lu H."/>
        </authorList>
    </citation>
    <scope>NUCLEOTIDE SEQUENCE [LARGE SCALE GENOMIC DNA]</scope>
    <source>
        <strain evidence="8 9">FT3S</strain>
    </source>
</reference>
<evidence type="ECO:0000256" key="1">
    <source>
        <dbReference type="ARBA" id="ARBA00004370"/>
    </source>
</evidence>
<evidence type="ECO:0000256" key="3">
    <source>
        <dbReference type="ARBA" id="ARBA00029447"/>
    </source>
</evidence>
<dbReference type="GO" id="GO:0006935">
    <property type="term" value="P:chemotaxis"/>
    <property type="evidence" value="ECO:0007669"/>
    <property type="project" value="InterPro"/>
</dbReference>
<accession>A0A7W2EH11</accession>
<protein>
    <submittedName>
        <fullName evidence="8">MCP four helix bundle domain-containing protein</fullName>
    </submittedName>
</protein>
<dbReference type="InterPro" id="IPR051310">
    <property type="entry name" value="MCP_chemotaxis"/>
</dbReference>
<dbReference type="InterPro" id="IPR004090">
    <property type="entry name" value="Chemotax_Me-accpt_rcpt"/>
</dbReference>
<dbReference type="SUPFAM" id="SSF58104">
    <property type="entry name" value="Methyl-accepting chemotaxis protein (MCP) signaling domain"/>
    <property type="match status" value="1"/>
</dbReference>
<comment type="subcellular location">
    <subcellularLocation>
        <location evidence="1">Membrane</location>
    </subcellularLocation>
</comment>
<dbReference type="InterPro" id="IPR003660">
    <property type="entry name" value="HAMP_dom"/>
</dbReference>
<keyword evidence="4" id="KW-0807">Transducer</keyword>
<gene>
    <name evidence="8" type="ORF">H3H36_10375</name>
</gene>
<dbReference type="PANTHER" id="PTHR43531:SF14">
    <property type="entry name" value="METHYL-ACCEPTING CHEMOTAXIS PROTEIN I-RELATED"/>
    <property type="match status" value="1"/>
</dbReference>
<dbReference type="Gene3D" id="1.10.287.950">
    <property type="entry name" value="Methyl-accepting chemotaxis protein"/>
    <property type="match status" value="1"/>
</dbReference>
<dbReference type="EMBL" id="JACEZS010000007">
    <property type="protein sequence ID" value="MBA5605768.1"/>
    <property type="molecule type" value="Genomic_DNA"/>
</dbReference>
<evidence type="ECO:0000313" key="8">
    <source>
        <dbReference type="EMBL" id="MBA5605768.1"/>
    </source>
</evidence>
<dbReference type="InterPro" id="IPR004089">
    <property type="entry name" value="MCPsignal_dom"/>
</dbReference>
<feature type="domain" description="Methyl-accepting transducer" evidence="6">
    <location>
        <begin position="275"/>
        <end position="504"/>
    </location>
</feature>
<comment type="similarity">
    <text evidence="3">Belongs to the methyl-accepting chemotaxis (MCP) protein family.</text>
</comment>
<evidence type="ECO:0000256" key="5">
    <source>
        <dbReference type="SAM" id="MobiDB-lite"/>
    </source>
</evidence>